<accession>A0A8H6QJZ7</accession>
<dbReference type="Proteomes" id="UP000641853">
    <property type="component" value="Unassembled WGS sequence"/>
</dbReference>
<dbReference type="Proteomes" id="UP000654922">
    <property type="component" value="Unassembled WGS sequence"/>
</dbReference>
<evidence type="ECO:0000313" key="1">
    <source>
        <dbReference type="EMBL" id="KAF7156073.1"/>
    </source>
</evidence>
<dbReference type="OrthoDB" id="4526699at2759"/>
<dbReference type="AlphaFoldDB" id="A0A8H6QJZ7"/>
<organism evidence="2 3">
    <name type="scientific">Aspergillus felis</name>
    <dbReference type="NCBI Taxonomy" id="1287682"/>
    <lineage>
        <taxon>Eukaryota</taxon>
        <taxon>Fungi</taxon>
        <taxon>Dikarya</taxon>
        <taxon>Ascomycota</taxon>
        <taxon>Pezizomycotina</taxon>
        <taxon>Eurotiomycetes</taxon>
        <taxon>Eurotiomycetidae</taxon>
        <taxon>Eurotiales</taxon>
        <taxon>Aspergillaceae</taxon>
        <taxon>Aspergillus</taxon>
        <taxon>Aspergillus subgen. Fumigati</taxon>
    </lineage>
</organism>
<evidence type="ECO:0000313" key="3">
    <source>
        <dbReference type="Proteomes" id="UP000641853"/>
    </source>
</evidence>
<sequence>MACIQSARGRYLQLAQNEETPGTVVEINVQRRPEPVNAYTKHGLSELEPDNRYAQDVLDGMGEEIRRRAQNTLLWVSLLQDWA</sequence>
<dbReference type="EMBL" id="JACBAE010001399">
    <property type="protein sequence ID" value="KAF7156073.1"/>
    <property type="molecule type" value="Genomic_DNA"/>
</dbReference>
<keyword evidence="3" id="KW-1185">Reference proteome</keyword>
<reference evidence="2" key="1">
    <citation type="submission" date="2020-06" db="EMBL/GenBank/DDBJ databases">
        <title>Draft genome sequences of strains closely related to Aspergillus parafelis and Aspergillus hiratsukae.</title>
        <authorList>
            <person name="Dos Santos R.A.C."/>
            <person name="Rivero-Menendez O."/>
            <person name="Steenwyk J.L."/>
            <person name="Mead M.E."/>
            <person name="Goldman G.H."/>
            <person name="Alastruey-Izquierdo A."/>
            <person name="Rokas A."/>
        </authorList>
    </citation>
    <scope>NUCLEOTIDE SEQUENCE</scope>
    <source>
        <strain evidence="1">CNM-CM5623</strain>
        <strain evidence="2">CNM-CM7691</strain>
    </source>
</reference>
<protein>
    <submittedName>
        <fullName evidence="2">Uncharacterized protein</fullName>
    </submittedName>
</protein>
<evidence type="ECO:0000313" key="2">
    <source>
        <dbReference type="EMBL" id="KAF7175246.1"/>
    </source>
</evidence>
<dbReference type="EMBL" id="JACBAG010001924">
    <property type="protein sequence ID" value="KAF7175246.1"/>
    <property type="molecule type" value="Genomic_DNA"/>
</dbReference>
<comment type="caution">
    <text evidence="2">The sequence shown here is derived from an EMBL/GenBank/DDBJ whole genome shotgun (WGS) entry which is preliminary data.</text>
</comment>
<proteinExistence type="predicted"/>
<name>A0A8H6QJZ7_9EURO</name>
<gene>
    <name evidence="1" type="ORF">CNMCM5623_009215</name>
    <name evidence="2" type="ORF">CNMCM7691_007286</name>
</gene>